<protein>
    <recommendedName>
        <fullName evidence="2">Tyrosine specific protein phosphatases domain-containing protein</fullName>
    </recommendedName>
</protein>
<organism evidence="3 4">
    <name type="scientific">Pontiella desulfatans</name>
    <dbReference type="NCBI Taxonomy" id="2750659"/>
    <lineage>
        <taxon>Bacteria</taxon>
        <taxon>Pseudomonadati</taxon>
        <taxon>Kiritimatiellota</taxon>
        <taxon>Kiritimatiellia</taxon>
        <taxon>Kiritimatiellales</taxon>
        <taxon>Pontiellaceae</taxon>
        <taxon>Pontiella</taxon>
    </lineage>
</organism>
<evidence type="ECO:0000256" key="1">
    <source>
        <dbReference type="ARBA" id="ARBA00022801"/>
    </source>
</evidence>
<dbReference type="RefSeq" id="WP_136081613.1">
    <property type="nucleotide sequence ID" value="NZ_CAAHFG010000003.1"/>
</dbReference>
<dbReference type="InterPro" id="IPR057023">
    <property type="entry name" value="PTP-SAK"/>
</dbReference>
<evidence type="ECO:0000259" key="2">
    <source>
        <dbReference type="PROSITE" id="PS50056"/>
    </source>
</evidence>
<keyword evidence="4" id="KW-1185">Reference proteome</keyword>
<dbReference type="InterPro" id="IPR000387">
    <property type="entry name" value="Tyr_Pase_dom"/>
</dbReference>
<dbReference type="SUPFAM" id="SSF52799">
    <property type="entry name" value="(Phosphotyrosine protein) phosphatases II"/>
    <property type="match status" value="1"/>
</dbReference>
<dbReference type="AlphaFoldDB" id="A0A6C2U7J1"/>
<dbReference type="InterPro" id="IPR029021">
    <property type="entry name" value="Prot-tyrosine_phosphatase-like"/>
</dbReference>
<gene>
    <name evidence="3" type="ORF">PDESU_04648</name>
</gene>
<dbReference type="EMBL" id="CAAHFG010000003">
    <property type="protein sequence ID" value="VGO16058.1"/>
    <property type="molecule type" value="Genomic_DNA"/>
</dbReference>
<sequence length="153" mass="16570">MIPFRKVELETSGSLYLHSMPGKEEPLAECFQALEETSVDRIICLNRQDELDEKSPDYAKAIADGTLPCEHIHFPIGNFGVPEDREAFLTLAKEFAEQLKAGKNILVHCAGGVGRTGTLASCITTALNKPLSLVTAAGGKAETDQQRELIASL</sequence>
<evidence type="ECO:0000313" key="3">
    <source>
        <dbReference type="EMBL" id="VGO16058.1"/>
    </source>
</evidence>
<dbReference type="PROSITE" id="PS50056">
    <property type="entry name" value="TYR_PHOSPHATASE_2"/>
    <property type="match status" value="1"/>
</dbReference>
<dbReference type="Pfam" id="PF22784">
    <property type="entry name" value="PTP-SAK"/>
    <property type="match status" value="1"/>
</dbReference>
<dbReference type="Gene3D" id="3.90.190.10">
    <property type="entry name" value="Protein tyrosine phosphatase superfamily"/>
    <property type="match status" value="1"/>
</dbReference>
<dbReference type="GO" id="GO:0016791">
    <property type="term" value="F:phosphatase activity"/>
    <property type="evidence" value="ECO:0007669"/>
    <property type="project" value="UniProtKB-ARBA"/>
</dbReference>
<dbReference type="Proteomes" id="UP000366872">
    <property type="component" value="Unassembled WGS sequence"/>
</dbReference>
<name>A0A6C2U7J1_PONDE</name>
<dbReference type="PROSITE" id="PS00383">
    <property type="entry name" value="TYR_PHOSPHATASE_1"/>
    <property type="match status" value="1"/>
</dbReference>
<accession>A0A6C2U7J1</accession>
<keyword evidence="1" id="KW-0378">Hydrolase</keyword>
<evidence type="ECO:0000313" key="4">
    <source>
        <dbReference type="Proteomes" id="UP000366872"/>
    </source>
</evidence>
<proteinExistence type="predicted"/>
<reference evidence="3 4" key="1">
    <citation type="submission" date="2019-04" db="EMBL/GenBank/DDBJ databases">
        <authorList>
            <person name="Van Vliet M D."/>
        </authorList>
    </citation>
    <scope>NUCLEOTIDE SEQUENCE [LARGE SCALE GENOMIC DNA]</scope>
    <source>
        <strain evidence="3 4">F1</strain>
    </source>
</reference>
<feature type="domain" description="Tyrosine specific protein phosphatases" evidence="2">
    <location>
        <begin position="86"/>
        <end position="119"/>
    </location>
</feature>
<dbReference type="InterPro" id="IPR016130">
    <property type="entry name" value="Tyr_Pase_AS"/>
</dbReference>